<dbReference type="HOGENOM" id="CLU_180540_1_0_7"/>
<dbReference type="InParanoid" id="A0LMG1"/>
<dbReference type="Gene3D" id="1.10.3910.10">
    <property type="entry name" value="SP0561-like"/>
    <property type="match status" value="1"/>
</dbReference>
<dbReference type="OrthoDB" id="5397989at2"/>
<dbReference type="EMBL" id="CP000478">
    <property type="protein sequence ID" value="ABK18613.1"/>
    <property type="molecule type" value="Genomic_DNA"/>
</dbReference>
<protein>
    <recommendedName>
        <fullName evidence="1">DUF1858 domain-containing protein</fullName>
    </recommendedName>
</protein>
<reference evidence="2 3" key="1">
    <citation type="submission" date="2006-10" db="EMBL/GenBank/DDBJ databases">
        <title>Complete sequence of Syntrophobacter fumaroxidans MPOB.</title>
        <authorList>
            <consortium name="US DOE Joint Genome Institute"/>
            <person name="Copeland A."/>
            <person name="Lucas S."/>
            <person name="Lapidus A."/>
            <person name="Barry K."/>
            <person name="Detter J.C."/>
            <person name="Glavina del Rio T."/>
            <person name="Hammon N."/>
            <person name="Israni S."/>
            <person name="Pitluck S."/>
            <person name="Goltsman E.G."/>
            <person name="Martinez M."/>
            <person name="Schmutz J."/>
            <person name="Larimer F."/>
            <person name="Land M."/>
            <person name="Hauser L."/>
            <person name="Kyrpides N."/>
            <person name="Kim E."/>
            <person name="Boone D.R."/>
            <person name="Brockman F."/>
            <person name="Culley D."/>
            <person name="Ferry J."/>
            <person name="Gunsalus R."/>
            <person name="McInerney M.J."/>
            <person name="Morrison M."/>
            <person name="Plugge C."/>
            <person name="Rohlin L."/>
            <person name="Scholten J."/>
            <person name="Sieber J."/>
            <person name="Stams A.J.M."/>
            <person name="Worm P."/>
            <person name="Henstra A.M."/>
            <person name="Richardson P."/>
        </authorList>
    </citation>
    <scope>NUCLEOTIDE SEQUENCE [LARGE SCALE GENOMIC DNA]</scope>
    <source>
        <strain evidence="3">DSM 10017 / MPOB</strain>
    </source>
</reference>
<dbReference type="SUPFAM" id="SSF140683">
    <property type="entry name" value="SP0561-like"/>
    <property type="match status" value="1"/>
</dbReference>
<dbReference type="PANTHER" id="PTHR39341:SF1">
    <property type="entry name" value="DUF1858 DOMAIN-CONTAINING PROTEIN"/>
    <property type="match status" value="1"/>
</dbReference>
<dbReference type="RefSeq" id="WP_011699777.1">
    <property type="nucleotide sequence ID" value="NC_008554.1"/>
</dbReference>
<evidence type="ECO:0000259" key="1">
    <source>
        <dbReference type="Pfam" id="PF08984"/>
    </source>
</evidence>
<dbReference type="PANTHER" id="PTHR39341">
    <property type="entry name" value="BSL7085 PROTEIN"/>
    <property type="match status" value="1"/>
</dbReference>
<accession>A0LMG1</accession>
<dbReference type="Proteomes" id="UP000001784">
    <property type="component" value="Chromosome"/>
</dbReference>
<gene>
    <name evidence="2" type="ordered locus">Sfum_2938</name>
</gene>
<dbReference type="InterPro" id="IPR015077">
    <property type="entry name" value="DUF1858"/>
</dbReference>
<keyword evidence="3" id="KW-1185">Reference proteome</keyword>
<proteinExistence type="predicted"/>
<dbReference type="Pfam" id="PF08984">
    <property type="entry name" value="DUF1858"/>
    <property type="match status" value="1"/>
</dbReference>
<evidence type="ECO:0000313" key="3">
    <source>
        <dbReference type="Proteomes" id="UP000001784"/>
    </source>
</evidence>
<dbReference type="NCBIfam" id="TIGR03980">
    <property type="entry name" value="prismane_assoc"/>
    <property type="match status" value="1"/>
</dbReference>
<dbReference type="InterPro" id="IPR038062">
    <property type="entry name" value="ScdA-like_N_sf"/>
</dbReference>
<sequence>MKLDSKMTVGELVTRHPSVMEVFIKRRMPCVGCPTERFHTIEDIARINGIVLEHLLKDLLDAIGVGEET</sequence>
<dbReference type="STRING" id="335543.Sfum_2938"/>
<organism evidence="2 3">
    <name type="scientific">Syntrophobacter fumaroxidans (strain DSM 10017 / MPOB)</name>
    <dbReference type="NCBI Taxonomy" id="335543"/>
    <lineage>
        <taxon>Bacteria</taxon>
        <taxon>Pseudomonadati</taxon>
        <taxon>Thermodesulfobacteriota</taxon>
        <taxon>Syntrophobacteria</taxon>
        <taxon>Syntrophobacterales</taxon>
        <taxon>Syntrophobacteraceae</taxon>
        <taxon>Syntrophobacter</taxon>
    </lineage>
</organism>
<dbReference type="InterPro" id="IPR023883">
    <property type="entry name" value="CHP03980_redox-disulphide"/>
</dbReference>
<name>A0LMG1_SYNFM</name>
<dbReference type="KEGG" id="sfu:Sfum_2938"/>
<feature type="domain" description="DUF1858" evidence="1">
    <location>
        <begin position="5"/>
        <end position="55"/>
    </location>
</feature>
<dbReference type="AlphaFoldDB" id="A0LMG1"/>
<evidence type="ECO:0000313" key="2">
    <source>
        <dbReference type="EMBL" id="ABK18613.1"/>
    </source>
</evidence>